<dbReference type="AlphaFoldDB" id="A0A8H7Q720"/>
<gene>
    <name evidence="10" type="ORF">INT44_002956</name>
</gene>
<comment type="similarity">
    <text evidence="3 8">Belongs to the fungal TPase family.</text>
</comment>
<evidence type="ECO:0000256" key="4">
    <source>
        <dbReference type="ARBA" id="ARBA00022664"/>
    </source>
</evidence>
<dbReference type="PANTHER" id="PTHR28118:SF1">
    <property type="entry name" value="POLYNUCLEOTIDE 5'-TRIPHOSPHATASE CTL1-RELATED"/>
    <property type="match status" value="1"/>
</dbReference>
<sequence>MYERNKDRLSYAHGNIQFDLTQVKSPVNNVISRRLMNATLLYAYNNPSVIQDTSGQQDVTHELELEFIDTRILAAEKRKQAQGEPSEFASMVEVFLDNARILSKRGGRA</sequence>
<organism evidence="10 11">
    <name type="scientific">Umbelopsis vinacea</name>
    <dbReference type="NCBI Taxonomy" id="44442"/>
    <lineage>
        <taxon>Eukaryota</taxon>
        <taxon>Fungi</taxon>
        <taxon>Fungi incertae sedis</taxon>
        <taxon>Mucoromycota</taxon>
        <taxon>Mucoromycotina</taxon>
        <taxon>Umbelopsidomycetes</taxon>
        <taxon>Umbelopsidales</taxon>
        <taxon>Umbelopsidaceae</taxon>
        <taxon>Umbelopsis</taxon>
    </lineage>
</organism>
<comment type="caution">
    <text evidence="10">The sequence shown here is derived from an EMBL/GenBank/DDBJ whole genome shotgun (WGS) entry which is preliminary data.</text>
</comment>
<comment type="subunit">
    <text evidence="8">Heterodimer. The mRNA-capping enzyme is composed of two separate chains alpha and beta, respectively a mRNA guanylyltransferase and an mRNA 5'-triphosphate monophosphatase.</text>
</comment>
<evidence type="ECO:0000256" key="7">
    <source>
        <dbReference type="ARBA" id="ARBA00047740"/>
    </source>
</evidence>
<keyword evidence="11" id="KW-1185">Reference proteome</keyword>
<dbReference type="GO" id="GO:0140818">
    <property type="term" value="F:mRNA 5'-triphosphate monophosphatase activity"/>
    <property type="evidence" value="ECO:0007669"/>
    <property type="project" value="UniProtKB-EC"/>
</dbReference>
<keyword evidence="5 8" id="KW-0378">Hydrolase</keyword>
<dbReference type="Proteomes" id="UP000612746">
    <property type="component" value="Unassembled WGS sequence"/>
</dbReference>
<protein>
    <recommendedName>
        <fullName evidence="8">mRNA-capping enzyme subunit beta</fullName>
        <ecNumber evidence="8">3.6.1.74</ecNumber>
    </recommendedName>
    <alternativeName>
        <fullName evidence="8">mRNA 5'-phosphatase</fullName>
    </alternativeName>
    <alternativeName>
        <fullName evidence="8">mRNA 5'-triphosphate monophosphatase</fullName>
    </alternativeName>
</protein>
<evidence type="ECO:0000256" key="5">
    <source>
        <dbReference type="ARBA" id="ARBA00022801"/>
    </source>
</evidence>
<evidence type="ECO:0000256" key="6">
    <source>
        <dbReference type="ARBA" id="ARBA00023242"/>
    </source>
</evidence>
<comment type="cofactor">
    <cofactor evidence="1 8">
        <name>Mg(2+)</name>
        <dbReference type="ChEBI" id="CHEBI:18420"/>
    </cofactor>
</comment>
<dbReference type="Pfam" id="PF02940">
    <property type="entry name" value="mRNA_triPase"/>
    <property type="match status" value="1"/>
</dbReference>
<evidence type="ECO:0000313" key="10">
    <source>
        <dbReference type="EMBL" id="KAG2186730.1"/>
    </source>
</evidence>
<dbReference type="EC" id="3.6.1.74" evidence="8"/>
<dbReference type="PANTHER" id="PTHR28118">
    <property type="entry name" value="POLYNUCLEOTIDE 5'-TRIPHOSPHATASE-RELATED"/>
    <property type="match status" value="1"/>
</dbReference>
<dbReference type="GO" id="GO:0031533">
    <property type="term" value="C:mRNA capping enzyme complex"/>
    <property type="evidence" value="ECO:0007669"/>
    <property type="project" value="UniProtKB-UniRule"/>
</dbReference>
<dbReference type="InterPro" id="IPR004206">
    <property type="entry name" value="mRNA_triPase_Cet1"/>
</dbReference>
<comment type="function">
    <text evidence="8">First step of mRNA capping. Converts the 5'-triphosphate end of a nascent mRNA chain into a diphosphate end.</text>
</comment>
<evidence type="ECO:0000256" key="8">
    <source>
        <dbReference type="RuleBase" id="RU367053"/>
    </source>
</evidence>
<dbReference type="InterPro" id="IPR033469">
    <property type="entry name" value="CYTH-like_dom_sf"/>
</dbReference>
<keyword evidence="4 8" id="KW-0507">mRNA processing</keyword>
<accession>A0A8H7Q720</accession>
<name>A0A8H7Q720_9FUNG</name>
<dbReference type="GO" id="GO:0004651">
    <property type="term" value="F:polynucleotide 5'-phosphatase activity"/>
    <property type="evidence" value="ECO:0007669"/>
    <property type="project" value="UniProtKB-UniRule"/>
</dbReference>
<keyword evidence="6 8" id="KW-0539">Nucleus</keyword>
<evidence type="ECO:0000256" key="1">
    <source>
        <dbReference type="ARBA" id="ARBA00001946"/>
    </source>
</evidence>
<dbReference type="Gene3D" id="3.20.100.10">
    <property type="entry name" value="mRNA triphosphatase Cet1-like"/>
    <property type="match status" value="1"/>
</dbReference>
<evidence type="ECO:0000256" key="2">
    <source>
        <dbReference type="ARBA" id="ARBA00004123"/>
    </source>
</evidence>
<dbReference type="SUPFAM" id="SSF55154">
    <property type="entry name" value="CYTH-like phosphatases"/>
    <property type="match status" value="1"/>
</dbReference>
<keyword evidence="8" id="KW-0506">mRNA capping</keyword>
<comment type="subcellular location">
    <subcellularLocation>
        <location evidence="2 8">Nucleus</location>
    </subcellularLocation>
</comment>
<reference evidence="10" key="1">
    <citation type="submission" date="2020-12" db="EMBL/GenBank/DDBJ databases">
        <title>Metabolic potential, ecology and presence of endohyphal bacteria is reflected in genomic diversity of Mucoromycotina.</title>
        <authorList>
            <person name="Muszewska A."/>
            <person name="Okrasinska A."/>
            <person name="Steczkiewicz K."/>
            <person name="Drgas O."/>
            <person name="Orlowska M."/>
            <person name="Perlinska-Lenart U."/>
            <person name="Aleksandrzak-Piekarczyk T."/>
            <person name="Szatraj K."/>
            <person name="Zielenkiewicz U."/>
            <person name="Pilsyk S."/>
            <person name="Malc E."/>
            <person name="Mieczkowski P."/>
            <person name="Kruszewska J.S."/>
            <person name="Biernat P."/>
            <person name="Pawlowska J."/>
        </authorList>
    </citation>
    <scope>NUCLEOTIDE SEQUENCE</scope>
    <source>
        <strain evidence="10">WA0000051536</strain>
    </source>
</reference>
<dbReference type="OrthoDB" id="272147at2759"/>
<comment type="catalytic activity">
    <reaction evidence="7">
        <text>a 5'-end triphospho-ribonucleoside in mRNA + H2O = a 5'-end diphospho-ribonucleoside in mRNA + phosphate + H(+)</text>
        <dbReference type="Rhea" id="RHEA:67004"/>
        <dbReference type="Rhea" id="RHEA-COMP:17164"/>
        <dbReference type="Rhea" id="RHEA-COMP:17165"/>
        <dbReference type="ChEBI" id="CHEBI:15377"/>
        <dbReference type="ChEBI" id="CHEBI:15378"/>
        <dbReference type="ChEBI" id="CHEBI:43474"/>
        <dbReference type="ChEBI" id="CHEBI:167616"/>
        <dbReference type="ChEBI" id="CHEBI:167618"/>
        <dbReference type="EC" id="3.6.1.74"/>
    </reaction>
    <physiologicalReaction direction="left-to-right" evidence="7">
        <dbReference type="Rhea" id="RHEA:67005"/>
    </physiologicalReaction>
</comment>
<dbReference type="GO" id="GO:0006370">
    <property type="term" value="P:7-methylguanosine mRNA capping"/>
    <property type="evidence" value="ECO:0007669"/>
    <property type="project" value="UniProtKB-UniRule"/>
</dbReference>
<proteinExistence type="inferred from homology"/>
<evidence type="ECO:0000259" key="9">
    <source>
        <dbReference type="Pfam" id="PF02940"/>
    </source>
</evidence>
<evidence type="ECO:0000256" key="3">
    <source>
        <dbReference type="ARBA" id="ARBA00006345"/>
    </source>
</evidence>
<evidence type="ECO:0000313" key="11">
    <source>
        <dbReference type="Proteomes" id="UP000612746"/>
    </source>
</evidence>
<feature type="domain" description="mRNA triphosphatase Cet1-like" evidence="9">
    <location>
        <begin position="3"/>
        <end position="27"/>
    </location>
</feature>
<dbReference type="EMBL" id="JAEPRA010000004">
    <property type="protein sequence ID" value="KAG2186730.1"/>
    <property type="molecule type" value="Genomic_DNA"/>
</dbReference>
<dbReference type="InterPro" id="IPR040343">
    <property type="entry name" value="Cet1/Ctl1"/>
</dbReference>
<dbReference type="InterPro" id="IPR037009">
    <property type="entry name" value="mRNA_triPase_Cet1_sf"/>
</dbReference>